<protein>
    <submittedName>
        <fullName evidence="3">Site-specific recombinase, phage integrase family</fullName>
    </submittedName>
</protein>
<dbReference type="Pfam" id="PF00589">
    <property type="entry name" value="Phage_integrase"/>
    <property type="match status" value="1"/>
</dbReference>
<dbReference type="Proteomes" id="UP000245133">
    <property type="component" value="Unassembled WGS sequence"/>
</dbReference>
<accession>A0A2P2DXS4</accession>
<dbReference type="RefSeq" id="WP_108974289.1">
    <property type="nucleotide sequence ID" value="NZ_BFBB01000003.1"/>
</dbReference>
<dbReference type="SUPFAM" id="SSF56349">
    <property type="entry name" value="DNA breaking-rejoining enzymes"/>
    <property type="match status" value="1"/>
</dbReference>
<gene>
    <name evidence="3" type="ORF">LPTSP4_09290</name>
</gene>
<feature type="domain" description="Tyr recombinase" evidence="2">
    <location>
        <begin position="103"/>
        <end position="271"/>
    </location>
</feature>
<organism evidence="3 4">
    <name type="scientific">Leptospira ryugenii</name>
    <dbReference type="NCBI Taxonomy" id="1917863"/>
    <lineage>
        <taxon>Bacteria</taxon>
        <taxon>Pseudomonadati</taxon>
        <taxon>Spirochaetota</taxon>
        <taxon>Spirochaetia</taxon>
        <taxon>Leptospirales</taxon>
        <taxon>Leptospiraceae</taxon>
        <taxon>Leptospira</taxon>
    </lineage>
</organism>
<dbReference type="PANTHER" id="PTHR30349">
    <property type="entry name" value="PHAGE INTEGRASE-RELATED"/>
    <property type="match status" value="1"/>
</dbReference>
<comment type="caution">
    <text evidence="3">The sequence shown here is derived from an EMBL/GenBank/DDBJ whole genome shotgun (WGS) entry which is preliminary data.</text>
</comment>
<dbReference type="InterPro" id="IPR013762">
    <property type="entry name" value="Integrase-like_cat_sf"/>
</dbReference>
<dbReference type="InterPro" id="IPR002104">
    <property type="entry name" value="Integrase_catalytic"/>
</dbReference>
<dbReference type="OrthoDB" id="334567at2"/>
<dbReference type="Gene3D" id="1.10.443.10">
    <property type="entry name" value="Intergrase catalytic core"/>
    <property type="match status" value="1"/>
</dbReference>
<evidence type="ECO:0000259" key="2">
    <source>
        <dbReference type="PROSITE" id="PS51898"/>
    </source>
</evidence>
<evidence type="ECO:0000313" key="3">
    <source>
        <dbReference type="EMBL" id="GBF49416.1"/>
    </source>
</evidence>
<dbReference type="InterPro" id="IPR050090">
    <property type="entry name" value="Tyrosine_recombinase_XerCD"/>
</dbReference>
<evidence type="ECO:0000256" key="1">
    <source>
        <dbReference type="ARBA" id="ARBA00023172"/>
    </source>
</evidence>
<dbReference type="InterPro" id="IPR011010">
    <property type="entry name" value="DNA_brk_join_enz"/>
</dbReference>
<keyword evidence="1" id="KW-0233">DNA recombination</keyword>
<keyword evidence="4" id="KW-1185">Reference proteome</keyword>
<dbReference type="GO" id="GO:0015074">
    <property type="term" value="P:DNA integration"/>
    <property type="evidence" value="ECO:0007669"/>
    <property type="project" value="InterPro"/>
</dbReference>
<proteinExistence type="predicted"/>
<dbReference type="CDD" id="cd00397">
    <property type="entry name" value="DNA_BRE_C"/>
    <property type="match status" value="1"/>
</dbReference>
<dbReference type="EMBL" id="BFBB01000003">
    <property type="protein sequence ID" value="GBF49416.1"/>
    <property type="molecule type" value="Genomic_DNA"/>
</dbReference>
<dbReference type="GO" id="GO:0003677">
    <property type="term" value="F:DNA binding"/>
    <property type="evidence" value="ECO:0007669"/>
    <property type="project" value="InterPro"/>
</dbReference>
<dbReference type="AlphaFoldDB" id="A0A2P2DXS4"/>
<reference evidence="3 4" key="1">
    <citation type="submission" date="2018-02" db="EMBL/GenBank/DDBJ databases">
        <title>Novel Leptospira species isolated from soil and water in Japan.</title>
        <authorList>
            <person name="Nakao R."/>
            <person name="Masuzawa T."/>
        </authorList>
    </citation>
    <scope>NUCLEOTIDE SEQUENCE [LARGE SCALE GENOMIC DNA]</scope>
    <source>
        <strain evidence="3 4">YH101</strain>
    </source>
</reference>
<dbReference type="PROSITE" id="PS51898">
    <property type="entry name" value="TYR_RECOMBINASE"/>
    <property type="match status" value="1"/>
</dbReference>
<evidence type="ECO:0000313" key="4">
    <source>
        <dbReference type="Proteomes" id="UP000245133"/>
    </source>
</evidence>
<sequence length="276" mass="31924">MNRSISHNKIKFNLLNKRDKNRVLFFFKTTNCKKIDPETLVNYLLERRRLGISTKTLKADKFALLLAVKLSTVGNPKFEGFVEYLHKVIKDSIKMKIPNNRLRESDLLTVSEMERIVKHATDRQRVLCRFLWATGIRPGEITRIKLKDCAPLDGDIEIKINGKQERIRFILIPKLLFEEIRSTYEGKTHLFESVTGDPLSVNAIEKMVNKLSKNLLKRRIYPYLFRHTFATNQIKDGNDIGAVSEFMGNSPDILARTYLHSNLSKDAIMKNFGKIA</sequence>
<name>A0A2P2DXS4_9LEPT</name>
<dbReference type="GO" id="GO:0006310">
    <property type="term" value="P:DNA recombination"/>
    <property type="evidence" value="ECO:0007669"/>
    <property type="project" value="UniProtKB-KW"/>
</dbReference>